<dbReference type="Proteomes" id="UP001196980">
    <property type="component" value="Unassembled WGS sequence"/>
</dbReference>
<dbReference type="EMBL" id="JABXWD010000314">
    <property type="protein sequence ID" value="MBV6342685.1"/>
    <property type="molecule type" value="Genomic_DNA"/>
</dbReference>
<organism evidence="2 3">
    <name type="scientific">Candidatus Magnetobacterium casense</name>
    <dbReference type="NCBI Taxonomy" id="1455061"/>
    <lineage>
        <taxon>Bacteria</taxon>
        <taxon>Pseudomonadati</taxon>
        <taxon>Nitrospirota</taxon>
        <taxon>Thermodesulfovibrionia</taxon>
        <taxon>Thermodesulfovibrionales</taxon>
        <taxon>Candidatus Magnetobacteriaceae</taxon>
        <taxon>Candidatus Magnetobacterium</taxon>
    </lineage>
</organism>
<accession>A0ABS6S253</accession>
<keyword evidence="1" id="KW-0812">Transmembrane</keyword>
<evidence type="ECO:0008006" key="4">
    <source>
        <dbReference type="Google" id="ProtNLM"/>
    </source>
</evidence>
<protein>
    <recommendedName>
        <fullName evidence="4">Transmembrane protein</fullName>
    </recommendedName>
</protein>
<sequence length="68" mass="7514">MVTKEFCNNEVMTCTTYKIAPLQRQLVVIDAKVQRVFIIVVVVVVLLLVSLLGGQDAIKALIALLKMV</sequence>
<evidence type="ECO:0000313" key="3">
    <source>
        <dbReference type="Proteomes" id="UP001196980"/>
    </source>
</evidence>
<gene>
    <name evidence="2" type="ORF">HWQ67_13940</name>
</gene>
<evidence type="ECO:0000313" key="2">
    <source>
        <dbReference type="EMBL" id="MBV6342685.1"/>
    </source>
</evidence>
<name>A0ABS6S253_9BACT</name>
<dbReference type="RefSeq" id="WP_218253299.1">
    <property type="nucleotide sequence ID" value="NZ_JABXWD010000314.1"/>
</dbReference>
<keyword evidence="1" id="KW-0472">Membrane</keyword>
<keyword evidence="1" id="KW-1133">Transmembrane helix</keyword>
<evidence type="ECO:0000256" key="1">
    <source>
        <dbReference type="SAM" id="Phobius"/>
    </source>
</evidence>
<comment type="caution">
    <text evidence="2">The sequence shown here is derived from an EMBL/GenBank/DDBJ whole genome shotgun (WGS) entry which is preliminary data.</text>
</comment>
<keyword evidence="3" id="KW-1185">Reference proteome</keyword>
<reference evidence="2 3" key="1">
    <citation type="journal article" date="2020" name="J Geophys Res Biogeosci">
        <title>Magnetotaxis as an Adaptation to Enable Bacterial Shuttling of Microbial Sulfur and Sulfur Cycling Across Aquatic Oxic#Anoxic Interfaces.</title>
        <authorList>
            <person name="Li J."/>
            <person name="Liu P."/>
            <person name="Wang J."/>
            <person name="Roberts A.P."/>
            <person name="Pan Y."/>
        </authorList>
    </citation>
    <scope>NUCLEOTIDE SEQUENCE [LARGE SCALE GENOMIC DNA]</scope>
    <source>
        <strain evidence="2 3">MYR-1_YQ</strain>
    </source>
</reference>
<proteinExistence type="predicted"/>
<feature type="transmembrane region" description="Helical" evidence="1">
    <location>
        <begin position="36"/>
        <end position="58"/>
    </location>
</feature>